<protein>
    <submittedName>
        <fullName evidence="2">Uncharacterized protein</fullName>
    </submittedName>
</protein>
<reference evidence="2 3" key="1">
    <citation type="submission" date="2014-10" db="EMBL/GenBank/DDBJ databases">
        <title>Draft genome of the hookworm Ancylostoma caninum.</title>
        <authorList>
            <person name="Mitreva M."/>
        </authorList>
    </citation>
    <scope>NUCLEOTIDE SEQUENCE [LARGE SCALE GENOMIC DNA]</scope>
    <source>
        <strain evidence="2 3">Baltimore</strain>
    </source>
</reference>
<feature type="region of interest" description="Disordered" evidence="1">
    <location>
        <begin position="21"/>
        <end position="44"/>
    </location>
</feature>
<dbReference type="AlphaFoldDB" id="A0A368F2I4"/>
<evidence type="ECO:0000256" key="1">
    <source>
        <dbReference type="SAM" id="MobiDB-lite"/>
    </source>
</evidence>
<evidence type="ECO:0000313" key="2">
    <source>
        <dbReference type="EMBL" id="RCN25105.1"/>
    </source>
</evidence>
<dbReference type="Proteomes" id="UP000252519">
    <property type="component" value="Unassembled WGS sequence"/>
</dbReference>
<feature type="compositionally biased region" description="Low complexity" evidence="1">
    <location>
        <begin position="31"/>
        <end position="41"/>
    </location>
</feature>
<accession>A0A368F2I4</accession>
<dbReference type="EMBL" id="JOJR01014172">
    <property type="protein sequence ID" value="RCN25105.1"/>
    <property type="molecule type" value="Genomic_DNA"/>
</dbReference>
<keyword evidence="3" id="KW-1185">Reference proteome</keyword>
<name>A0A368F2I4_ANCCA</name>
<evidence type="ECO:0000313" key="3">
    <source>
        <dbReference type="Proteomes" id="UP000252519"/>
    </source>
</evidence>
<sequence>MTLLHNGFPISVIEKLNNAPLSDDEEREMSLNRFGSNSSSESGDRRSRLVLELVFAFVIQ</sequence>
<gene>
    <name evidence="2" type="ORF">ANCCAN_29185</name>
</gene>
<organism evidence="2 3">
    <name type="scientific">Ancylostoma caninum</name>
    <name type="common">Dog hookworm</name>
    <dbReference type="NCBI Taxonomy" id="29170"/>
    <lineage>
        <taxon>Eukaryota</taxon>
        <taxon>Metazoa</taxon>
        <taxon>Ecdysozoa</taxon>
        <taxon>Nematoda</taxon>
        <taxon>Chromadorea</taxon>
        <taxon>Rhabditida</taxon>
        <taxon>Rhabditina</taxon>
        <taxon>Rhabditomorpha</taxon>
        <taxon>Strongyloidea</taxon>
        <taxon>Ancylostomatidae</taxon>
        <taxon>Ancylostomatinae</taxon>
        <taxon>Ancylostoma</taxon>
    </lineage>
</organism>
<proteinExistence type="predicted"/>
<comment type="caution">
    <text evidence="2">The sequence shown here is derived from an EMBL/GenBank/DDBJ whole genome shotgun (WGS) entry which is preliminary data.</text>
</comment>